<feature type="transmembrane region" description="Helical" evidence="1">
    <location>
        <begin position="57"/>
        <end position="81"/>
    </location>
</feature>
<evidence type="ECO:0000313" key="2">
    <source>
        <dbReference type="EMBL" id="PST83265.1"/>
    </source>
</evidence>
<keyword evidence="1" id="KW-0812">Transmembrane</keyword>
<sequence>MARKMLILGAAVLSFFGLLHFHDTFYSTDLHPADSTLIANMQVSHIRMGAEGNVWKLWLGFNAMFGAGLAFIGLANLYLFIRYTGYNGYARFLLLLTLFTNAVFLWIGLRLMVAAFAICMGATLLLFATGFTILELSRYRQQDQGSGPLAVRKLPNV</sequence>
<evidence type="ECO:0008006" key="4">
    <source>
        <dbReference type="Google" id="ProtNLM"/>
    </source>
</evidence>
<dbReference type="RefSeq" id="WP_107215525.1">
    <property type="nucleotide sequence ID" value="NZ_KZ686269.1"/>
</dbReference>
<keyword evidence="1" id="KW-0472">Membrane</keyword>
<comment type="caution">
    <text evidence="2">The sequence shown here is derived from an EMBL/GenBank/DDBJ whole genome shotgun (WGS) entry which is preliminary data.</text>
</comment>
<evidence type="ECO:0000256" key="1">
    <source>
        <dbReference type="SAM" id="Phobius"/>
    </source>
</evidence>
<organism evidence="2 3">
    <name type="scientific">Pedobacter yulinensis</name>
    <dbReference type="NCBI Taxonomy" id="2126353"/>
    <lineage>
        <taxon>Bacteria</taxon>
        <taxon>Pseudomonadati</taxon>
        <taxon>Bacteroidota</taxon>
        <taxon>Sphingobacteriia</taxon>
        <taxon>Sphingobacteriales</taxon>
        <taxon>Sphingobacteriaceae</taxon>
        <taxon>Pedobacter</taxon>
    </lineage>
</organism>
<gene>
    <name evidence="2" type="ORF">C7T94_11790</name>
</gene>
<feature type="transmembrane region" description="Helical" evidence="1">
    <location>
        <begin position="113"/>
        <end position="134"/>
    </location>
</feature>
<proteinExistence type="predicted"/>
<dbReference type="AlphaFoldDB" id="A0A2T3HLE4"/>
<protein>
    <recommendedName>
        <fullName evidence="4">DUF4293 domain-containing protein</fullName>
    </recommendedName>
</protein>
<dbReference type="OrthoDB" id="960254at2"/>
<dbReference type="Proteomes" id="UP000240912">
    <property type="component" value="Unassembled WGS sequence"/>
</dbReference>
<dbReference type="NCBIfam" id="NF047765">
    <property type="entry name" value="LIC_13387_fam"/>
    <property type="match status" value="1"/>
</dbReference>
<keyword evidence="1" id="KW-1133">Transmembrane helix</keyword>
<keyword evidence="3" id="KW-1185">Reference proteome</keyword>
<name>A0A2T3HLE4_9SPHI</name>
<feature type="transmembrane region" description="Helical" evidence="1">
    <location>
        <begin position="88"/>
        <end position="107"/>
    </location>
</feature>
<accession>A0A2T3HLE4</accession>
<dbReference type="EMBL" id="PYLS01000005">
    <property type="protein sequence ID" value="PST83265.1"/>
    <property type="molecule type" value="Genomic_DNA"/>
</dbReference>
<evidence type="ECO:0000313" key="3">
    <source>
        <dbReference type="Proteomes" id="UP000240912"/>
    </source>
</evidence>
<dbReference type="InterPro" id="IPR058068">
    <property type="entry name" value="LIC_13387-like"/>
</dbReference>
<reference evidence="2 3" key="1">
    <citation type="submission" date="2018-03" db="EMBL/GenBank/DDBJ databases">
        <authorList>
            <person name="Keele B.F."/>
        </authorList>
    </citation>
    <scope>NUCLEOTIDE SEQUENCE [LARGE SCALE GENOMIC DNA]</scope>
    <source>
        <strain evidence="2 3">YL28-9</strain>
    </source>
</reference>